<dbReference type="EMBL" id="LDJX01000009">
    <property type="protein sequence ID" value="KPM30414.1"/>
    <property type="molecule type" value="Genomic_DNA"/>
</dbReference>
<evidence type="ECO:0000313" key="4">
    <source>
        <dbReference type="Proteomes" id="UP000050280"/>
    </source>
</evidence>
<dbReference type="Gene3D" id="3.40.50.150">
    <property type="entry name" value="Vaccinia Virus protein VP39"/>
    <property type="match status" value="1"/>
</dbReference>
<keyword evidence="4" id="KW-1185">Reference proteome</keyword>
<sequence>MRIISGKNRGKRIIAPKKLPVRPTTDMAKEGLFNILNNRYRFEDVKVLDMFAGTGNISYEFGSRGTKDITAVDASAPCASFIIKTSKALDLDINVKRMDCFKYLERTRERFDIIFADPPYHLDVSVFSKIPELVFEHNRLQKDGLLIIEHADRMNLEHLKHFHVQRKYGSSIFSFFQELD</sequence>
<evidence type="ECO:0000256" key="1">
    <source>
        <dbReference type="ARBA" id="ARBA00022603"/>
    </source>
</evidence>
<comment type="caution">
    <text evidence="3">The sequence shown here is derived from an EMBL/GenBank/DDBJ whole genome shotgun (WGS) entry which is preliminary data.</text>
</comment>
<dbReference type="PATRIC" id="fig|1300341.3.peg.3574"/>
<dbReference type="PIRSF" id="PIRSF004553">
    <property type="entry name" value="CHP00095"/>
    <property type="match status" value="1"/>
</dbReference>
<dbReference type="InterPro" id="IPR004398">
    <property type="entry name" value="RNA_MeTrfase_RsmD"/>
</dbReference>
<dbReference type="SUPFAM" id="SSF53335">
    <property type="entry name" value="S-adenosyl-L-methionine-dependent methyltransferases"/>
    <property type="match status" value="1"/>
</dbReference>
<dbReference type="InterPro" id="IPR029063">
    <property type="entry name" value="SAM-dependent_MTases_sf"/>
</dbReference>
<gene>
    <name evidence="3" type="ORF">I595_3435</name>
</gene>
<reference evidence="3 4" key="1">
    <citation type="submission" date="2015-09" db="EMBL/GenBank/DDBJ databases">
        <title>Genome sequence of the marine flavobacterium Croceitalea dokdonensis DOKDO 023 that contains proton- and sodium-pumping rhodopsins.</title>
        <authorList>
            <person name="Kwon S.-K."/>
            <person name="Lee H.K."/>
            <person name="Kwak M.-J."/>
            <person name="Kim J.F."/>
        </authorList>
    </citation>
    <scope>NUCLEOTIDE SEQUENCE [LARGE SCALE GENOMIC DNA]</scope>
    <source>
        <strain evidence="3 4">DOKDO 023</strain>
    </source>
</reference>
<dbReference type="PANTHER" id="PTHR43542">
    <property type="entry name" value="METHYLTRANSFERASE"/>
    <property type="match status" value="1"/>
</dbReference>
<dbReference type="RefSeq" id="WP_054560397.1">
    <property type="nucleotide sequence ID" value="NZ_LDJX01000009.1"/>
</dbReference>
<evidence type="ECO:0000313" key="3">
    <source>
        <dbReference type="EMBL" id="KPM30414.1"/>
    </source>
</evidence>
<dbReference type="GO" id="GO:0003676">
    <property type="term" value="F:nucleic acid binding"/>
    <property type="evidence" value="ECO:0007669"/>
    <property type="project" value="InterPro"/>
</dbReference>
<dbReference type="GO" id="GO:0031167">
    <property type="term" value="P:rRNA methylation"/>
    <property type="evidence" value="ECO:0007669"/>
    <property type="project" value="InterPro"/>
</dbReference>
<accession>A0A0P7ABB5</accession>
<name>A0A0P7ABB5_9FLAO</name>
<dbReference type="InterPro" id="IPR002052">
    <property type="entry name" value="DNA_methylase_N6_adenine_CS"/>
</dbReference>
<dbReference type="Proteomes" id="UP000050280">
    <property type="component" value="Unassembled WGS sequence"/>
</dbReference>
<dbReference type="AlphaFoldDB" id="A0A0P7ABB5"/>
<dbReference type="OrthoDB" id="9803017at2"/>
<proteinExistence type="predicted"/>
<keyword evidence="1 3" id="KW-0489">Methyltransferase</keyword>
<protein>
    <submittedName>
        <fullName evidence="3">Putative methyltransferase</fullName>
    </submittedName>
</protein>
<dbReference type="PROSITE" id="PS00092">
    <property type="entry name" value="N6_MTASE"/>
    <property type="match status" value="1"/>
</dbReference>
<dbReference type="Pfam" id="PF03602">
    <property type="entry name" value="Cons_hypoth95"/>
    <property type="match status" value="1"/>
</dbReference>
<dbReference type="STRING" id="1300341.I595_3435"/>
<organism evidence="3 4">
    <name type="scientific">Croceitalea dokdonensis DOKDO 023</name>
    <dbReference type="NCBI Taxonomy" id="1300341"/>
    <lineage>
        <taxon>Bacteria</taxon>
        <taxon>Pseudomonadati</taxon>
        <taxon>Bacteroidota</taxon>
        <taxon>Flavobacteriia</taxon>
        <taxon>Flavobacteriales</taxon>
        <taxon>Flavobacteriaceae</taxon>
        <taxon>Croceitalea</taxon>
    </lineage>
</organism>
<evidence type="ECO:0000256" key="2">
    <source>
        <dbReference type="ARBA" id="ARBA00022679"/>
    </source>
</evidence>
<dbReference type="CDD" id="cd02440">
    <property type="entry name" value="AdoMet_MTases"/>
    <property type="match status" value="1"/>
</dbReference>
<keyword evidence="2 3" id="KW-0808">Transferase</keyword>
<dbReference type="PANTHER" id="PTHR43542:SF1">
    <property type="entry name" value="METHYLTRANSFERASE"/>
    <property type="match status" value="1"/>
</dbReference>
<dbReference type="GO" id="GO:0008168">
    <property type="term" value="F:methyltransferase activity"/>
    <property type="evidence" value="ECO:0007669"/>
    <property type="project" value="UniProtKB-KW"/>
</dbReference>